<dbReference type="GO" id="GO:0043130">
    <property type="term" value="F:ubiquitin binding"/>
    <property type="evidence" value="ECO:0007669"/>
    <property type="project" value="TreeGrafter"/>
</dbReference>
<feature type="domain" description="SEP" evidence="3">
    <location>
        <begin position="203"/>
        <end position="266"/>
    </location>
</feature>
<feature type="region of interest" description="Disordered" evidence="1">
    <location>
        <begin position="64"/>
        <end position="118"/>
    </location>
</feature>
<dbReference type="SUPFAM" id="SSF46934">
    <property type="entry name" value="UBA-like"/>
    <property type="match status" value="1"/>
</dbReference>
<dbReference type="Gene3D" id="3.30.420.210">
    <property type="entry name" value="SEP domain"/>
    <property type="match status" value="1"/>
</dbReference>
<feature type="compositionally biased region" description="Polar residues" evidence="1">
    <location>
        <begin position="293"/>
        <end position="303"/>
    </location>
</feature>
<feature type="compositionally biased region" description="Polar residues" evidence="1">
    <location>
        <begin position="65"/>
        <end position="76"/>
    </location>
</feature>
<dbReference type="AlphaFoldDB" id="A0A7R8UAH1"/>
<dbReference type="InterPro" id="IPR001012">
    <property type="entry name" value="UBX_dom"/>
</dbReference>
<dbReference type="OrthoDB" id="25887at2759"/>
<feature type="domain" description="UBX" evidence="2">
    <location>
        <begin position="317"/>
        <end position="394"/>
    </location>
</feature>
<dbReference type="GO" id="GO:0005634">
    <property type="term" value="C:nucleus"/>
    <property type="evidence" value="ECO:0007669"/>
    <property type="project" value="TreeGrafter"/>
</dbReference>
<keyword evidence="5" id="KW-1185">Reference proteome</keyword>
<dbReference type="GO" id="GO:0005829">
    <property type="term" value="C:cytosol"/>
    <property type="evidence" value="ECO:0007669"/>
    <property type="project" value="TreeGrafter"/>
</dbReference>
<evidence type="ECO:0000313" key="4">
    <source>
        <dbReference type="EMBL" id="CAD7077120.1"/>
    </source>
</evidence>
<dbReference type="InterPro" id="IPR012989">
    <property type="entry name" value="SEP_domain"/>
</dbReference>
<dbReference type="OMA" id="NKDHTDK"/>
<dbReference type="SUPFAM" id="SSF54236">
    <property type="entry name" value="Ubiquitin-like"/>
    <property type="match status" value="1"/>
</dbReference>
<dbReference type="Gene3D" id="3.10.20.90">
    <property type="entry name" value="Phosphatidylinositol 3-kinase Catalytic Subunit, Chain A, domain 1"/>
    <property type="match status" value="1"/>
</dbReference>
<dbReference type="GO" id="GO:0007030">
    <property type="term" value="P:Golgi organization"/>
    <property type="evidence" value="ECO:0007669"/>
    <property type="project" value="TreeGrafter"/>
</dbReference>
<evidence type="ECO:0000256" key="1">
    <source>
        <dbReference type="SAM" id="MobiDB-lite"/>
    </source>
</evidence>
<dbReference type="PROSITE" id="PS51399">
    <property type="entry name" value="SEP"/>
    <property type="match status" value="1"/>
</dbReference>
<organism evidence="4 5">
    <name type="scientific">Hermetia illucens</name>
    <name type="common">Black soldier fly</name>
    <dbReference type="NCBI Taxonomy" id="343691"/>
    <lineage>
        <taxon>Eukaryota</taxon>
        <taxon>Metazoa</taxon>
        <taxon>Ecdysozoa</taxon>
        <taxon>Arthropoda</taxon>
        <taxon>Hexapoda</taxon>
        <taxon>Insecta</taxon>
        <taxon>Pterygota</taxon>
        <taxon>Neoptera</taxon>
        <taxon>Endopterygota</taxon>
        <taxon>Diptera</taxon>
        <taxon>Brachycera</taxon>
        <taxon>Stratiomyomorpha</taxon>
        <taxon>Stratiomyidae</taxon>
        <taxon>Hermetiinae</taxon>
        <taxon>Hermetia</taxon>
    </lineage>
</organism>
<dbReference type="FunFam" id="1.10.8.10:FF:000020">
    <property type="entry name" value="NSFL1 (p97) cofactor (p47)"/>
    <property type="match status" value="1"/>
</dbReference>
<dbReference type="GO" id="GO:0043161">
    <property type="term" value="P:proteasome-mediated ubiquitin-dependent protein catabolic process"/>
    <property type="evidence" value="ECO:0007669"/>
    <property type="project" value="TreeGrafter"/>
</dbReference>
<feature type="region of interest" description="Disordered" evidence="1">
    <location>
        <begin position="157"/>
        <end position="197"/>
    </location>
</feature>
<dbReference type="InterPro" id="IPR009060">
    <property type="entry name" value="UBA-like_sf"/>
</dbReference>
<dbReference type="CDD" id="cd14348">
    <property type="entry name" value="UBA_p47"/>
    <property type="match status" value="1"/>
</dbReference>
<sequence>MSDHEDLISQFKDITGTTTDRARFYLESANWTLQLAVSSFYEGGEEAEIEDLGHQEVNEVLDFESASSGPQSLESNSASQKMSKKSDSSFKKATNRPKVATLHNMSQRSSDDEEEGQAFYAGGSERSGQQVLGPPKRKNFREQLTDMIRMAQDSGAVVDPMTQPPSSSSSRGDMYQGVGLKLGQTDSDHEVVSRDRPGRPQRIEPVVLKLWSQGFSINDGELRPYDDPDNKEFLETVMRGQIPHELREMGNVVSVDLEDHRHEDFKKPATAVKSFKGSGHTLGSPAPNVEPSIPSTPSSGSQEDNQKRAAEQLKVNTEAPTTMLQIRLADGSRLSGQFNHSHTIDDIRQYIVTSRPQYENRTFILVTSFPTKELSDGSQTIEQAGLLNASLMQRLK</sequence>
<gene>
    <name evidence="4" type="ORF">HERILL_LOCUS494</name>
</gene>
<dbReference type="PANTHER" id="PTHR23333">
    <property type="entry name" value="UBX DOMAIN CONTAINING PROTEIN"/>
    <property type="match status" value="1"/>
</dbReference>
<dbReference type="SMART" id="SM00553">
    <property type="entry name" value="SEP"/>
    <property type="match status" value="1"/>
</dbReference>
<feature type="compositionally biased region" description="Basic and acidic residues" evidence="1">
    <location>
        <begin position="186"/>
        <end position="197"/>
    </location>
</feature>
<dbReference type="Pfam" id="PF08059">
    <property type="entry name" value="SEP"/>
    <property type="match status" value="1"/>
</dbReference>
<proteinExistence type="predicted"/>
<reference evidence="4 5" key="1">
    <citation type="submission" date="2020-11" db="EMBL/GenBank/DDBJ databases">
        <authorList>
            <person name="Wallbank WR R."/>
            <person name="Pardo Diaz C."/>
            <person name="Kozak K."/>
            <person name="Martin S."/>
            <person name="Jiggins C."/>
            <person name="Moest M."/>
            <person name="Warren A I."/>
            <person name="Generalovic N T."/>
            <person name="Byers J.R.P. K."/>
            <person name="Montejo-Kovacevich G."/>
            <person name="Yen C E."/>
        </authorList>
    </citation>
    <scope>NUCLEOTIDE SEQUENCE [LARGE SCALE GENOMIC DNA]</scope>
</reference>
<dbReference type="SUPFAM" id="SSF102848">
    <property type="entry name" value="NSFL1 (p97 ATPase) cofactor p47, SEP domain"/>
    <property type="match status" value="1"/>
</dbReference>
<dbReference type="PANTHER" id="PTHR23333:SF20">
    <property type="entry name" value="NSFL1 COFACTOR P47"/>
    <property type="match status" value="1"/>
</dbReference>
<dbReference type="GO" id="GO:0061025">
    <property type="term" value="P:membrane fusion"/>
    <property type="evidence" value="ECO:0007669"/>
    <property type="project" value="TreeGrafter"/>
</dbReference>
<feature type="region of interest" description="Disordered" evidence="1">
    <location>
        <begin position="269"/>
        <end position="310"/>
    </location>
</feature>
<dbReference type="CDD" id="cd01770">
    <property type="entry name" value="UBX_UBXN2"/>
    <property type="match status" value="1"/>
</dbReference>
<dbReference type="Pfam" id="PF00789">
    <property type="entry name" value="UBX"/>
    <property type="match status" value="1"/>
</dbReference>
<evidence type="ECO:0000259" key="3">
    <source>
        <dbReference type="PROSITE" id="PS51399"/>
    </source>
</evidence>
<accession>A0A7R8UAH1</accession>
<dbReference type="GO" id="GO:0031468">
    <property type="term" value="P:nuclear membrane reassembly"/>
    <property type="evidence" value="ECO:0007669"/>
    <property type="project" value="TreeGrafter"/>
</dbReference>
<protein>
    <recommendedName>
        <fullName evidence="6">NSFL1 cofactor p47</fullName>
    </recommendedName>
</protein>
<evidence type="ECO:0000259" key="2">
    <source>
        <dbReference type="PROSITE" id="PS50033"/>
    </source>
</evidence>
<dbReference type="InterPro" id="IPR036241">
    <property type="entry name" value="NSFL1C_SEP_dom_sf"/>
</dbReference>
<dbReference type="FunCoup" id="A0A7R8UAH1">
    <property type="interactions" value="2347"/>
</dbReference>
<dbReference type="GO" id="GO:0000045">
    <property type="term" value="P:autophagosome assembly"/>
    <property type="evidence" value="ECO:0007669"/>
    <property type="project" value="TreeGrafter"/>
</dbReference>
<dbReference type="SMART" id="SM00166">
    <property type="entry name" value="UBX"/>
    <property type="match status" value="1"/>
</dbReference>
<evidence type="ECO:0000313" key="5">
    <source>
        <dbReference type="Proteomes" id="UP000594454"/>
    </source>
</evidence>
<dbReference type="FunFam" id="3.30.420.210:FF:000002">
    <property type="entry name" value="UBX domain-containing protein 1"/>
    <property type="match status" value="1"/>
</dbReference>
<evidence type="ECO:0008006" key="6">
    <source>
        <dbReference type="Google" id="ProtNLM"/>
    </source>
</evidence>
<dbReference type="Proteomes" id="UP000594454">
    <property type="component" value="Chromosome 1"/>
</dbReference>
<name>A0A7R8UAH1_HERIL</name>
<dbReference type="InParanoid" id="A0A7R8UAH1"/>
<dbReference type="EMBL" id="LR899009">
    <property type="protein sequence ID" value="CAD7077120.1"/>
    <property type="molecule type" value="Genomic_DNA"/>
</dbReference>
<dbReference type="Pfam" id="PF14555">
    <property type="entry name" value="UBA_4"/>
    <property type="match status" value="1"/>
</dbReference>
<dbReference type="Gene3D" id="1.10.8.10">
    <property type="entry name" value="DNA helicase RuvA subunit, C-terminal domain"/>
    <property type="match status" value="1"/>
</dbReference>
<dbReference type="InterPro" id="IPR029071">
    <property type="entry name" value="Ubiquitin-like_domsf"/>
</dbReference>
<dbReference type="PROSITE" id="PS50033">
    <property type="entry name" value="UBX"/>
    <property type="match status" value="1"/>
</dbReference>